<evidence type="ECO:0000313" key="2">
    <source>
        <dbReference type="EMBL" id="GAH33300.1"/>
    </source>
</evidence>
<gene>
    <name evidence="2" type="ORF">S03H2_25522</name>
</gene>
<comment type="caution">
    <text evidence="2">The sequence shown here is derived from an EMBL/GenBank/DDBJ whole genome shotgun (WGS) entry which is preliminary data.</text>
</comment>
<feature type="transmembrane region" description="Helical" evidence="1">
    <location>
        <begin position="67"/>
        <end position="89"/>
    </location>
</feature>
<feature type="non-terminal residue" evidence="2">
    <location>
        <position position="154"/>
    </location>
</feature>
<evidence type="ECO:0000256" key="1">
    <source>
        <dbReference type="SAM" id="Phobius"/>
    </source>
</evidence>
<dbReference type="EMBL" id="BARU01014474">
    <property type="protein sequence ID" value="GAH33300.1"/>
    <property type="molecule type" value="Genomic_DNA"/>
</dbReference>
<reference evidence="2" key="1">
    <citation type="journal article" date="2014" name="Front. Microbiol.">
        <title>High frequency of phylogenetically diverse reductive dehalogenase-homologous genes in deep subseafloor sedimentary metagenomes.</title>
        <authorList>
            <person name="Kawai M."/>
            <person name="Futagami T."/>
            <person name="Toyoda A."/>
            <person name="Takaki Y."/>
            <person name="Nishi S."/>
            <person name="Hori S."/>
            <person name="Arai W."/>
            <person name="Tsubouchi T."/>
            <person name="Morono Y."/>
            <person name="Uchiyama I."/>
            <person name="Ito T."/>
            <person name="Fujiyama A."/>
            <person name="Inagaki F."/>
            <person name="Takami H."/>
        </authorList>
    </citation>
    <scope>NUCLEOTIDE SEQUENCE</scope>
    <source>
        <strain evidence="2">Expedition CK06-06</strain>
    </source>
</reference>
<organism evidence="2">
    <name type="scientific">marine sediment metagenome</name>
    <dbReference type="NCBI Taxonomy" id="412755"/>
    <lineage>
        <taxon>unclassified sequences</taxon>
        <taxon>metagenomes</taxon>
        <taxon>ecological metagenomes</taxon>
    </lineage>
</organism>
<keyword evidence="1" id="KW-0812">Transmembrane</keyword>
<accession>X1FL92</accession>
<protein>
    <submittedName>
        <fullName evidence="2">Uncharacterized protein</fullName>
    </submittedName>
</protein>
<proteinExistence type="predicted"/>
<feature type="transmembrane region" description="Helical" evidence="1">
    <location>
        <begin position="95"/>
        <end position="125"/>
    </location>
</feature>
<feature type="non-terminal residue" evidence="2">
    <location>
        <position position="1"/>
    </location>
</feature>
<name>X1FL92_9ZZZZ</name>
<sequence length="154" mass="18367">EGYKDKKLLKNLKPMKDIKQSEIFPKTEQTFTDSNEDNIDINNINEEDLRIDFTTSSAISRVNLKFLTVYIPIFWLSGMIDTIVFYTFTYYVRDWILMAFFLPAMVIIMWFIFIIASFIFTKLFLILINLIHKPKEGVFKVEKGNTDFEFWCLR</sequence>
<keyword evidence="1" id="KW-0472">Membrane</keyword>
<keyword evidence="1" id="KW-1133">Transmembrane helix</keyword>
<dbReference type="AlphaFoldDB" id="X1FL92"/>